<sequence>MYFKTNPGSRDDAGATRRISPHIRSSETAGFSQSTALSDLNTTPELLTADTTVSSSPRTVCLEPGQAIVPLICRYSQQYPFAPYTTPSETFYDV</sequence>
<organism evidence="2 3">
    <name type="scientific">Phaeosphaeria nodorum (strain SN15 / ATCC MYA-4574 / FGSC 10173)</name>
    <name type="common">Glume blotch fungus</name>
    <name type="synonym">Parastagonospora nodorum</name>
    <dbReference type="NCBI Taxonomy" id="321614"/>
    <lineage>
        <taxon>Eukaryota</taxon>
        <taxon>Fungi</taxon>
        <taxon>Dikarya</taxon>
        <taxon>Ascomycota</taxon>
        <taxon>Pezizomycotina</taxon>
        <taxon>Dothideomycetes</taxon>
        <taxon>Pleosporomycetidae</taxon>
        <taxon>Pleosporales</taxon>
        <taxon>Pleosporineae</taxon>
        <taxon>Phaeosphaeriaceae</taxon>
        <taxon>Parastagonospora</taxon>
    </lineage>
</organism>
<evidence type="ECO:0000256" key="1">
    <source>
        <dbReference type="SAM" id="MobiDB-lite"/>
    </source>
</evidence>
<accession>Q0UB82</accession>
<proteinExistence type="predicted"/>
<dbReference type="EMBL" id="CH445342">
    <property type="protein sequence ID" value="EAT81481.1"/>
    <property type="molecule type" value="Genomic_DNA"/>
</dbReference>
<reference evidence="3" key="1">
    <citation type="journal article" date="2007" name="Plant Cell">
        <title>Dothideomycete-plant interactions illuminated by genome sequencing and EST analysis of the wheat pathogen Stagonospora nodorum.</title>
        <authorList>
            <person name="Hane J.K."/>
            <person name="Lowe R.G."/>
            <person name="Solomon P.S."/>
            <person name="Tan K.C."/>
            <person name="Schoch C.L."/>
            <person name="Spatafora J.W."/>
            <person name="Crous P.W."/>
            <person name="Kodira C."/>
            <person name="Birren B.W."/>
            <person name="Galagan J.E."/>
            <person name="Torriani S.F."/>
            <person name="McDonald B.A."/>
            <person name="Oliver R.P."/>
        </authorList>
    </citation>
    <scope>NUCLEOTIDE SEQUENCE [LARGE SCALE GENOMIC DNA]</scope>
    <source>
        <strain evidence="3">SN15 / ATCC MYA-4574 / FGSC 10173</strain>
    </source>
</reference>
<evidence type="ECO:0000313" key="3">
    <source>
        <dbReference type="Proteomes" id="UP000001055"/>
    </source>
</evidence>
<feature type="compositionally biased region" description="Polar residues" evidence="1">
    <location>
        <begin position="26"/>
        <end position="37"/>
    </location>
</feature>
<name>Q0UB82_PHANO</name>
<feature type="region of interest" description="Disordered" evidence="1">
    <location>
        <begin position="1"/>
        <end position="37"/>
    </location>
</feature>
<evidence type="ECO:0000313" key="2">
    <source>
        <dbReference type="EMBL" id="EAT81481.1"/>
    </source>
</evidence>
<gene>
    <name evidence="2" type="ORF">SNOG_10982</name>
</gene>
<protein>
    <submittedName>
        <fullName evidence="2">Uncharacterized protein</fullName>
    </submittedName>
</protein>
<dbReference type="RefSeq" id="XP_001801238.1">
    <property type="nucleotide sequence ID" value="XM_001801186.1"/>
</dbReference>
<dbReference type="GeneID" id="5978146"/>
<dbReference type="InParanoid" id="Q0UB82"/>
<dbReference type="Proteomes" id="UP000001055">
    <property type="component" value="Unassembled WGS sequence"/>
</dbReference>
<dbReference type="HOGENOM" id="CLU_2386918_0_0_1"/>
<dbReference type="KEGG" id="pno:SNOG_10982"/>
<dbReference type="AlphaFoldDB" id="Q0UB82"/>